<dbReference type="InterPro" id="IPR011701">
    <property type="entry name" value="MFS"/>
</dbReference>
<evidence type="ECO:0000256" key="4">
    <source>
        <dbReference type="SAM" id="Phobius"/>
    </source>
</evidence>
<feature type="transmembrane region" description="Helical" evidence="4">
    <location>
        <begin position="393"/>
        <end position="413"/>
    </location>
</feature>
<dbReference type="Gene3D" id="1.20.1250.20">
    <property type="entry name" value="MFS general substrate transporter like domains"/>
    <property type="match status" value="2"/>
</dbReference>
<keyword evidence="4" id="KW-1133">Transmembrane helix</keyword>
<dbReference type="GO" id="GO:0022857">
    <property type="term" value="F:transmembrane transporter activity"/>
    <property type="evidence" value="ECO:0007669"/>
    <property type="project" value="InterPro"/>
</dbReference>
<feature type="transmembrane region" description="Helical" evidence="4">
    <location>
        <begin position="433"/>
        <end position="453"/>
    </location>
</feature>
<dbReference type="Proteomes" id="UP001285441">
    <property type="component" value="Unassembled WGS sequence"/>
</dbReference>
<dbReference type="Pfam" id="PF07690">
    <property type="entry name" value="MFS_1"/>
    <property type="match status" value="1"/>
</dbReference>
<feature type="transmembrane region" description="Helical" evidence="4">
    <location>
        <begin position="176"/>
        <end position="201"/>
    </location>
</feature>
<feature type="transmembrane region" description="Helical" evidence="4">
    <location>
        <begin position="257"/>
        <end position="273"/>
    </location>
</feature>
<dbReference type="PANTHER" id="PTHR11360:SF156">
    <property type="entry name" value="MONOCARBOXYLATE TRANSPORTER, PUTATIVE (AFU_ORTHOLOGUE AFUA_4G14260)-RELATED"/>
    <property type="match status" value="1"/>
</dbReference>
<dbReference type="GO" id="GO:0016020">
    <property type="term" value="C:membrane"/>
    <property type="evidence" value="ECO:0007669"/>
    <property type="project" value="UniProtKB-SubCell"/>
</dbReference>
<evidence type="ECO:0000313" key="5">
    <source>
        <dbReference type="EMBL" id="KAK3368655.1"/>
    </source>
</evidence>
<feature type="transmembrane region" description="Helical" evidence="4">
    <location>
        <begin position="326"/>
        <end position="345"/>
    </location>
</feature>
<evidence type="ECO:0000256" key="2">
    <source>
        <dbReference type="ARBA" id="ARBA00006727"/>
    </source>
</evidence>
<feature type="transmembrane region" description="Helical" evidence="4">
    <location>
        <begin position="136"/>
        <end position="155"/>
    </location>
</feature>
<dbReference type="SUPFAM" id="SSF103473">
    <property type="entry name" value="MFS general substrate transporter"/>
    <property type="match status" value="1"/>
</dbReference>
<feature type="transmembrane region" description="Helical" evidence="4">
    <location>
        <begin position="213"/>
        <end position="236"/>
    </location>
</feature>
<organism evidence="5 6">
    <name type="scientific">Podospora didyma</name>
    <dbReference type="NCBI Taxonomy" id="330526"/>
    <lineage>
        <taxon>Eukaryota</taxon>
        <taxon>Fungi</taxon>
        <taxon>Dikarya</taxon>
        <taxon>Ascomycota</taxon>
        <taxon>Pezizomycotina</taxon>
        <taxon>Sordariomycetes</taxon>
        <taxon>Sordariomycetidae</taxon>
        <taxon>Sordariales</taxon>
        <taxon>Podosporaceae</taxon>
        <taxon>Podospora</taxon>
    </lineage>
</organism>
<dbReference type="PANTHER" id="PTHR11360">
    <property type="entry name" value="MONOCARBOXYLATE TRANSPORTER"/>
    <property type="match status" value="1"/>
</dbReference>
<gene>
    <name evidence="5" type="ORF">B0H63DRAFT_79133</name>
</gene>
<evidence type="ECO:0000256" key="3">
    <source>
        <dbReference type="SAM" id="MobiDB-lite"/>
    </source>
</evidence>
<dbReference type="InterPro" id="IPR036259">
    <property type="entry name" value="MFS_trans_sf"/>
</dbReference>
<keyword evidence="4" id="KW-0472">Membrane</keyword>
<protein>
    <submittedName>
        <fullName evidence="5">Monocarboxylate transporter</fullName>
    </submittedName>
</protein>
<proteinExistence type="inferred from homology"/>
<evidence type="ECO:0000256" key="1">
    <source>
        <dbReference type="ARBA" id="ARBA00004141"/>
    </source>
</evidence>
<dbReference type="AlphaFoldDB" id="A0AAE0N3A5"/>
<reference evidence="5" key="2">
    <citation type="submission" date="2023-06" db="EMBL/GenBank/DDBJ databases">
        <authorList>
            <consortium name="Lawrence Berkeley National Laboratory"/>
            <person name="Haridas S."/>
            <person name="Hensen N."/>
            <person name="Bonometti L."/>
            <person name="Westerberg I."/>
            <person name="Brannstrom I.O."/>
            <person name="Guillou S."/>
            <person name="Cros-Aarteil S."/>
            <person name="Calhoun S."/>
            <person name="Kuo A."/>
            <person name="Mondo S."/>
            <person name="Pangilinan J."/>
            <person name="Riley R."/>
            <person name="LaButti K."/>
            <person name="Andreopoulos B."/>
            <person name="Lipzen A."/>
            <person name="Chen C."/>
            <person name="Yanf M."/>
            <person name="Daum C."/>
            <person name="Ng V."/>
            <person name="Clum A."/>
            <person name="Steindorff A."/>
            <person name="Ohm R."/>
            <person name="Martin F."/>
            <person name="Silar P."/>
            <person name="Natvig D."/>
            <person name="Lalanne C."/>
            <person name="Gautier V."/>
            <person name="Ament-velasquez S.L."/>
            <person name="Kruys A."/>
            <person name="Hutchinson M.I."/>
            <person name="Powell A.J."/>
            <person name="Barry K."/>
            <person name="Miller A.N."/>
            <person name="Grigoriev I.V."/>
            <person name="Debuchy R."/>
            <person name="Gladieux P."/>
            <person name="Thoren M.H."/>
            <person name="Johannesson H."/>
        </authorList>
    </citation>
    <scope>NUCLEOTIDE SEQUENCE</scope>
    <source>
        <strain evidence="5">CBS 232.78</strain>
    </source>
</reference>
<feature type="transmembrane region" description="Helical" evidence="4">
    <location>
        <begin position="82"/>
        <end position="102"/>
    </location>
</feature>
<name>A0AAE0N3A5_9PEZI</name>
<keyword evidence="6" id="KW-1185">Reference proteome</keyword>
<keyword evidence="4" id="KW-0812">Transmembrane</keyword>
<feature type="transmembrane region" description="Helical" evidence="4">
    <location>
        <begin position="293"/>
        <end position="314"/>
    </location>
</feature>
<feature type="transmembrane region" description="Helical" evidence="4">
    <location>
        <begin position="114"/>
        <end position="130"/>
    </location>
</feature>
<feature type="transmembrane region" description="Helical" evidence="4">
    <location>
        <begin position="39"/>
        <end position="62"/>
    </location>
</feature>
<comment type="subcellular location">
    <subcellularLocation>
        <location evidence="1">Membrane</location>
        <topology evidence="1">Multi-pass membrane protein</topology>
    </subcellularLocation>
</comment>
<feature type="region of interest" description="Disordered" evidence="3">
    <location>
        <begin position="1"/>
        <end position="25"/>
    </location>
</feature>
<dbReference type="InterPro" id="IPR050327">
    <property type="entry name" value="Proton-linked_MCT"/>
</dbReference>
<sequence>MTGNEDISLRHHDSEQDASFNSLDADTRARQREAGRKRALVLAGSAILQLPIWGFAMAYGVFQEYFSSSAWTLAGSRDVTGIIGTTSNGVMYLSMPFLFALFTRGGRWARHRQSAALCGAALSCFSFLASSFSTHVWHLVATQGVLAALGCALVYSPTTLSLGEWYSESSDSSNRAVAYGVVLSCKNIVGSTCPFLLRALLDRYGFRVALRVWTALVAGTSIPAVMFLIPTPPASVGASAAHRGRKIPWHFLRHRTFWVHVVAIVFQSSGYGIPQTYLNTYAKEVTLLSQTSATLLLTLFNIPGIVSSSFFGYLSDNKRFPMSATTVTAISAVSSALAAFFFWGLTSQGSMALLVLFSVTFGFFAGGYSATWGGVINEMEREAAQRNEAIDTGMLYGLLNGARGVGYVSGGLAGVPLLNAGTVGTSFGYGTSYGPLIIFTGLSSVLGGWGLLWKWKRLLRLA</sequence>
<feature type="transmembrane region" description="Helical" evidence="4">
    <location>
        <begin position="351"/>
        <end position="372"/>
    </location>
</feature>
<evidence type="ECO:0000313" key="6">
    <source>
        <dbReference type="Proteomes" id="UP001285441"/>
    </source>
</evidence>
<comment type="caution">
    <text evidence="5">The sequence shown here is derived from an EMBL/GenBank/DDBJ whole genome shotgun (WGS) entry which is preliminary data.</text>
</comment>
<comment type="similarity">
    <text evidence="2">Belongs to the major facilitator superfamily. Monocarboxylate porter (TC 2.A.1.13) family.</text>
</comment>
<dbReference type="EMBL" id="JAULSW010000010">
    <property type="protein sequence ID" value="KAK3368655.1"/>
    <property type="molecule type" value="Genomic_DNA"/>
</dbReference>
<reference evidence="5" key="1">
    <citation type="journal article" date="2023" name="Mol. Phylogenet. Evol.">
        <title>Genome-scale phylogeny and comparative genomics of the fungal order Sordariales.</title>
        <authorList>
            <person name="Hensen N."/>
            <person name="Bonometti L."/>
            <person name="Westerberg I."/>
            <person name="Brannstrom I.O."/>
            <person name="Guillou S."/>
            <person name="Cros-Aarteil S."/>
            <person name="Calhoun S."/>
            <person name="Haridas S."/>
            <person name="Kuo A."/>
            <person name="Mondo S."/>
            <person name="Pangilinan J."/>
            <person name="Riley R."/>
            <person name="LaButti K."/>
            <person name="Andreopoulos B."/>
            <person name="Lipzen A."/>
            <person name="Chen C."/>
            <person name="Yan M."/>
            <person name="Daum C."/>
            <person name="Ng V."/>
            <person name="Clum A."/>
            <person name="Steindorff A."/>
            <person name="Ohm R.A."/>
            <person name="Martin F."/>
            <person name="Silar P."/>
            <person name="Natvig D.O."/>
            <person name="Lalanne C."/>
            <person name="Gautier V."/>
            <person name="Ament-Velasquez S.L."/>
            <person name="Kruys A."/>
            <person name="Hutchinson M.I."/>
            <person name="Powell A.J."/>
            <person name="Barry K."/>
            <person name="Miller A.N."/>
            <person name="Grigoriev I.V."/>
            <person name="Debuchy R."/>
            <person name="Gladieux P."/>
            <person name="Hiltunen Thoren M."/>
            <person name="Johannesson H."/>
        </authorList>
    </citation>
    <scope>NUCLEOTIDE SEQUENCE</scope>
    <source>
        <strain evidence="5">CBS 232.78</strain>
    </source>
</reference>
<accession>A0AAE0N3A5</accession>